<proteinExistence type="predicted"/>
<feature type="region of interest" description="Disordered" evidence="3">
    <location>
        <begin position="131"/>
        <end position="183"/>
    </location>
</feature>
<protein>
    <submittedName>
        <fullName evidence="6">SCO-spondin-like</fullName>
    </submittedName>
</protein>
<gene>
    <name evidence="6" type="primary">LOC106542395</name>
</gene>
<feature type="disulfide bond" evidence="2">
    <location>
        <begin position="276"/>
        <end position="291"/>
    </location>
</feature>
<dbReference type="PROSITE" id="PS01286">
    <property type="entry name" value="FA58C_2"/>
    <property type="match status" value="1"/>
</dbReference>
<dbReference type="AlphaFoldDB" id="A0A6I9XSC1"/>
<feature type="domain" description="F5/8 type C" evidence="4">
    <location>
        <begin position="1"/>
        <end position="118"/>
    </location>
</feature>
<evidence type="ECO:0000259" key="4">
    <source>
        <dbReference type="PROSITE" id="PS50022"/>
    </source>
</evidence>
<dbReference type="Pfam" id="PF00754">
    <property type="entry name" value="F5_F8_type_C"/>
    <property type="match status" value="1"/>
</dbReference>
<dbReference type="SMART" id="SM00192">
    <property type="entry name" value="LDLa"/>
    <property type="match status" value="1"/>
</dbReference>
<dbReference type="PROSITE" id="PS50022">
    <property type="entry name" value="FA58C_3"/>
    <property type="match status" value="1"/>
</dbReference>
<dbReference type="InterPro" id="IPR023415">
    <property type="entry name" value="LDLR_class-A_CS"/>
</dbReference>
<dbReference type="PANTHER" id="PTHR24543">
    <property type="entry name" value="MULTICOPPER OXIDASE-RELATED"/>
    <property type="match status" value="1"/>
</dbReference>
<feature type="region of interest" description="Disordered" evidence="3">
    <location>
        <begin position="332"/>
        <end position="364"/>
    </location>
</feature>
<evidence type="ECO:0000256" key="1">
    <source>
        <dbReference type="ARBA" id="ARBA00023157"/>
    </source>
</evidence>
<organism evidence="5 6">
    <name type="scientific">Thamnophis sirtalis</name>
    <dbReference type="NCBI Taxonomy" id="35019"/>
    <lineage>
        <taxon>Eukaryota</taxon>
        <taxon>Metazoa</taxon>
        <taxon>Chordata</taxon>
        <taxon>Craniata</taxon>
        <taxon>Vertebrata</taxon>
        <taxon>Euteleostomi</taxon>
        <taxon>Lepidosauria</taxon>
        <taxon>Squamata</taxon>
        <taxon>Bifurcata</taxon>
        <taxon>Unidentata</taxon>
        <taxon>Episquamata</taxon>
        <taxon>Toxicofera</taxon>
        <taxon>Serpentes</taxon>
        <taxon>Colubroidea</taxon>
        <taxon>Colubridae</taxon>
        <taxon>Natricinae</taxon>
        <taxon>Thamnophis</taxon>
    </lineage>
</organism>
<dbReference type="InterPro" id="IPR008979">
    <property type="entry name" value="Galactose-bd-like_sf"/>
</dbReference>
<evidence type="ECO:0000256" key="3">
    <source>
        <dbReference type="SAM" id="MobiDB-lite"/>
    </source>
</evidence>
<dbReference type="Gene3D" id="2.60.120.260">
    <property type="entry name" value="Galactose-binding domain-like"/>
    <property type="match status" value="1"/>
</dbReference>
<dbReference type="GeneID" id="106542395"/>
<dbReference type="RefSeq" id="XP_013913583.1">
    <property type="nucleotide sequence ID" value="XM_014058108.1"/>
</dbReference>
<evidence type="ECO:0000256" key="2">
    <source>
        <dbReference type="PROSITE-ProRule" id="PRU00124"/>
    </source>
</evidence>
<dbReference type="InterPro" id="IPR002172">
    <property type="entry name" value="LDrepeatLR_classA_rpt"/>
</dbReference>
<evidence type="ECO:0000313" key="6">
    <source>
        <dbReference type="RefSeq" id="XP_013913583.1"/>
    </source>
</evidence>
<dbReference type="CDD" id="cd00112">
    <property type="entry name" value="LDLa"/>
    <property type="match status" value="1"/>
</dbReference>
<feature type="disulfide bond" evidence="2">
    <location>
        <begin position="257"/>
        <end position="269"/>
    </location>
</feature>
<dbReference type="Proteomes" id="UP000504617">
    <property type="component" value="Unplaced"/>
</dbReference>
<dbReference type="OrthoDB" id="6262482at2759"/>
<dbReference type="SUPFAM" id="SSF49785">
    <property type="entry name" value="Galactose-binding domain-like"/>
    <property type="match status" value="1"/>
</dbReference>
<dbReference type="Pfam" id="PF00057">
    <property type="entry name" value="Ldl_recept_a"/>
    <property type="match status" value="1"/>
</dbReference>
<dbReference type="InterPro" id="IPR036055">
    <property type="entry name" value="LDL_receptor-like_sf"/>
</dbReference>
<accession>A0A6I9XSC1</accession>
<dbReference type="PANTHER" id="PTHR24543:SF291">
    <property type="entry name" value="SMOKE ALARM, ISOFORM D"/>
    <property type="match status" value="1"/>
</dbReference>
<dbReference type="PROSITE" id="PS50068">
    <property type="entry name" value="LDLRA_2"/>
    <property type="match status" value="1"/>
</dbReference>
<evidence type="ECO:0000313" key="5">
    <source>
        <dbReference type="Proteomes" id="UP000504617"/>
    </source>
</evidence>
<sequence>MGAHCPLQGRSPEEDLLKVDLLQPFFITAVATQGGGSSGGFVVRYRLLYSNNGVHFWNYTKPGYGPVSSLKAQVLEGNSDSNTPRRQELSPTLLARFLRFVPVEYHQSVSLRLEVFGCSWKTDRAVGRLTSASRSPAPGIIRTRPSEAPSPPEKPIGTPARLPPSTKPETTTVSHTGVTGLTPSRQFQKTTMPAALSTAMPGIRWSTSRPLVTPGSTSVSGVPTWHILPHSPGTPGWRPTLSVPTLMPSAGMARVLCTQGQFTCETFGCVEAASVCDGQPDCADGSDEAHCASVHPSEVGRCLSSGNCCPAKEIWIHGFHIRLANAISAWLGKEEKEEKEKGSEKMNKEEKEEEEKKENSGKGE</sequence>
<name>A0A6I9XSC1_9SAUR</name>
<reference evidence="6" key="1">
    <citation type="submission" date="2025-08" db="UniProtKB">
        <authorList>
            <consortium name="RefSeq"/>
        </authorList>
    </citation>
    <scope>IDENTIFICATION</scope>
    <source>
        <tissue evidence="6">Skeletal muscle</tissue>
    </source>
</reference>
<dbReference type="Gene3D" id="4.10.400.10">
    <property type="entry name" value="Low-density Lipoprotein Receptor"/>
    <property type="match status" value="1"/>
</dbReference>
<keyword evidence="1 2" id="KW-1015">Disulfide bond</keyword>
<dbReference type="PROSITE" id="PS01209">
    <property type="entry name" value="LDLRA_1"/>
    <property type="match status" value="1"/>
</dbReference>
<dbReference type="SUPFAM" id="SSF57424">
    <property type="entry name" value="LDL receptor-like module"/>
    <property type="match status" value="1"/>
</dbReference>
<feature type="disulfide bond" evidence="2">
    <location>
        <begin position="264"/>
        <end position="282"/>
    </location>
</feature>
<dbReference type="InterPro" id="IPR000421">
    <property type="entry name" value="FA58C"/>
</dbReference>
<feature type="compositionally biased region" description="Polar residues" evidence="3">
    <location>
        <begin position="167"/>
        <end position="183"/>
    </location>
</feature>
<keyword evidence="5" id="KW-1185">Reference proteome</keyword>
<dbReference type="KEGG" id="tsr:106542395"/>